<name>A0A386HRX3_9BACT</name>
<dbReference type="AlphaFoldDB" id="A0A386HRX3"/>
<dbReference type="EMBL" id="CP032489">
    <property type="protein sequence ID" value="AYD48687.1"/>
    <property type="molecule type" value="Genomic_DNA"/>
</dbReference>
<evidence type="ECO:0008006" key="3">
    <source>
        <dbReference type="Google" id="ProtNLM"/>
    </source>
</evidence>
<proteinExistence type="predicted"/>
<reference evidence="1 2" key="1">
    <citation type="submission" date="2018-09" db="EMBL/GenBank/DDBJ databases">
        <title>Arachidicoccus sp. nov., a bacterium isolated from soil.</title>
        <authorList>
            <person name="Weon H.-Y."/>
            <person name="Kwon S.-W."/>
            <person name="Lee S.A."/>
        </authorList>
    </citation>
    <scope>NUCLEOTIDE SEQUENCE [LARGE SCALE GENOMIC DNA]</scope>
    <source>
        <strain evidence="1 2">KIS59-12</strain>
    </source>
</reference>
<dbReference type="InterPro" id="IPR027405">
    <property type="entry name" value="YidB-like"/>
</dbReference>
<organism evidence="1 2">
    <name type="scientific">Arachidicoccus soli</name>
    <dbReference type="NCBI Taxonomy" id="2341117"/>
    <lineage>
        <taxon>Bacteria</taxon>
        <taxon>Pseudomonadati</taxon>
        <taxon>Bacteroidota</taxon>
        <taxon>Chitinophagia</taxon>
        <taxon>Chitinophagales</taxon>
        <taxon>Chitinophagaceae</taxon>
        <taxon>Arachidicoccus</taxon>
    </lineage>
</organism>
<dbReference type="SUPFAM" id="SSF140804">
    <property type="entry name" value="YidB-like"/>
    <property type="match status" value="1"/>
</dbReference>
<evidence type="ECO:0000313" key="1">
    <source>
        <dbReference type="EMBL" id="AYD48687.1"/>
    </source>
</evidence>
<sequence>MLEELMNLVKEATGNAVNNAPDVSNEHSDAIAQEATHSIMDELKGAISGGGLSNVVNMLRGNETDVAGNPTTQNMLGNLTSKLTEKFGLSQDAAQSLGSSIIPSVMSKLTGKINDPNDNSLNLDSAIGSLTGGKLSNITSMLDKNGDGKVDLSDAMSLLGGSNNTSEGGGIMGKLKGLFGG</sequence>
<keyword evidence="2" id="KW-1185">Reference proteome</keyword>
<dbReference type="OrthoDB" id="982085at2"/>
<dbReference type="Proteomes" id="UP000266118">
    <property type="component" value="Chromosome"/>
</dbReference>
<gene>
    <name evidence="1" type="ORF">D6B99_14395</name>
</gene>
<protein>
    <recommendedName>
        <fullName evidence="3">EF-hand domain-containing protein</fullName>
    </recommendedName>
</protein>
<dbReference type="RefSeq" id="WP_119989676.1">
    <property type="nucleotide sequence ID" value="NZ_CP032489.1"/>
</dbReference>
<dbReference type="KEGG" id="ark:D6B99_14395"/>
<evidence type="ECO:0000313" key="2">
    <source>
        <dbReference type="Proteomes" id="UP000266118"/>
    </source>
</evidence>
<accession>A0A386HRX3</accession>